<dbReference type="Pfam" id="PF01568">
    <property type="entry name" value="Molydop_binding"/>
    <property type="match status" value="1"/>
</dbReference>
<organism evidence="19">
    <name type="scientific">uncultured Solirubrobacteraceae bacterium</name>
    <dbReference type="NCBI Taxonomy" id="1162706"/>
    <lineage>
        <taxon>Bacteria</taxon>
        <taxon>Bacillati</taxon>
        <taxon>Actinomycetota</taxon>
        <taxon>Thermoleophilia</taxon>
        <taxon>Solirubrobacterales</taxon>
        <taxon>Solirubrobacteraceae</taxon>
        <taxon>environmental samples</taxon>
    </lineage>
</organism>
<dbReference type="GO" id="GO:0042773">
    <property type="term" value="P:ATP synthesis coupled electron transport"/>
    <property type="evidence" value="ECO:0007669"/>
    <property type="project" value="InterPro"/>
</dbReference>
<dbReference type="InterPro" id="IPR009010">
    <property type="entry name" value="Asp_de-COase-like_dom_sf"/>
</dbReference>
<dbReference type="InterPro" id="IPR001041">
    <property type="entry name" value="2Fe-2S_ferredoxin-type"/>
</dbReference>
<dbReference type="PROSITE" id="PS00643">
    <property type="entry name" value="COMPLEX1_75K_3"/>
    <property type="match status" value="1"/>
</dbReference>
<dbReference type="GO" id="GO:0051537">
    <property type="term" value="F:2 iron, 2 sulfur cluster binding"/>
    <property type="evidence" value="ECO:0007669"/>
    <property type="project" value="UniProtKB-UniRule"/>
</dbReference>
<sequence>MPRPEINWITFSIDGREVSAPENAMLVDAAKYGDVEIPVFCYEPKLGQPVGACRMCLVEIEGIPKLQTGCSTPVKDGMVVHTQTERVHDAQRAVVEFLLINHPLDCPVCDRGGECPLQDITYGWGPGTSRFIEPKRHFKKPLELSPLVAIDRERCILCYRCVRFSQEISEDYQLILQERGAHSYVGTFDGHPYVAPFSGNIIDLCPVGALTSRSYRFRARPWDIEGAGTICTMCPAQCNVELTVRDEKVLRVLSREHDGVNDGWLCDKGRFAYQHIHVDERIGTPLMRHEGELVPVPWETALQAAAEALTAAGDRAAALAGGETSNEEAHLLARTFREQLGSSHLSARPGGDLDADLVRALADPALQASVPDLEFAHTVLMLDCDPIDDAPILDLRLRKGVRRQDVRLAVASARPTALDTNATLTLRHAPGAAESLLVALDAALSEDRGNLGGAATAAGSNASTVTELAELLTGTGPDVVVLYSERLFDGPRGGHAARALLNIASRLNLAGEGAGLLEIPSSANGRGLREAGFASNHGAGFAPVPIAGRDARGIAEGLASGDLSVLYLLHADPLRSHPDRKLWESGLAAAATVIAHESVLTETVLRHADIVFPAEAYAEKEGTLVHPDGRLQRLRPGIGRPAAAPGQPGSGVRAGWQVITDIARRAGSPLNVLAGSMASQELFADVAFYEGLTLDEVGGRGLRWPARDASRAAFAATPWLPVALDVPPAPVAPPEGALRLGTFRSLWSSKEVDVSPILQYARPSQVVELSPADAARLGVADGDAVEVGTNGTRVRGAARLRQAIPAGSVFVAAGMADQPASVLTQPIVEIHRAGGTVGTTGIEPVMVTPAVGEDPADPPRNDDRQSPPGTGFKMNEGA</sequence>
<dbReference type="CDD" id="cd00207">
    <property type="entry name" value="fer2"/>
    <property type="match status" value="1"/>
</dbReference>
<comment type="cofactor">
    <cofactor evidence="14">
        <name>[2Fe-2S] cluster</name>
        <dbReference type="ChEBI" id="CHEBI:190135"/>
    </cofactor>
    <text evidence="14">Binds 1 [2Fe-2S] cluster per subunit.</text>
</comment>
<dbReference type="InterPro" id="IPR000283">
    <property type="entry name" value="NADH_UbQ_OxRdtase_75kDa_su_CS"/>
</dbReference>
<dbReference type="GO" id="GO:0008137">
    <property type="term" value="F:NADH dehydrogenase (ubiquinone) activity"/>
    <property type="evidence" value="ECO:0007669"/>
    <property type="project" value="UniProtKB-UniRule"/>
</dbReference>
<evidence type="ECO:0000256" key="2">
    <source>
        <dbReference type="ARBA" id="ARBA00004370"/>
    </source>
</evidence>
<dbReference type="Gene3D" id="3.10.20.740">
    <property type="match status" value="1"/>
</dbReference>
<dbReference type="PANTHER" id="PTHR43105">
    <property type="entry name" value="RESPIRATORY NITRATE REDUCTASE"/>
    <property type="match status" value="1"/>
</dbReference>
<comment type="function">
    <text evidence="14">NDH-1 shuttles electrons from NADH, via FMN and iron-sulfur (Fe-S) centers, to quinones in the respiratory chain. Couples the redox reaction to proton translocation (for every two electrons transferred, four hydrogen ions are translocated across the cytoplasmic membrane), and thus conserves the redox energy in a proton gradient.</text>
</comment>
<dbReference type="EC" id="7.1.1.-" evidence="14"/>
<evidence type="ECO:0000256" key="6">
    <source>
        <dbReference type="ARBA" id="ARBA00022719"/>
    </source>
</evidence>
<dbReference type="InterPro" id="IPR054351">
    <property type="entry name" value="NADH_UbQ_OxRdtase_ferredoxin"/>
</dbReference>
<dbReference type="PROSITE" id="PS51085">
    <property type="entry name" value="2FE2S_FER_2"/>
    <property type="match status" value="1"/>
</dbReference>
<dbReference type="SUPFAM" id="SSF54292">
    <property type="entry name" value="2Fe-2S ferredoxin-like"/>
    <property type="match status" value="1"/>
</dbReference>
<dbReference type="Gene3D" id="3.30.70.20">
    <property type="match status" value="1"/>
</dbReference>
<dbReference type="CDD" id="cd02775">
    <property type="entry name" value="MopB_CT"/>
    <property type="match status" value="1"/>
</dbReference>
<dbReference type="SUPFAM" id="SSF50692">
    <property type="entry name" value="ADC-like"/>
    <property type="match status" value="1"/>
</dbReference>
<evidence type="ECO:0000256" key="9">
    <source>
        <dbReference type="ARBA" id="ARBA00023004"/>
    </source>
</evidence>
<dbReference type="AlphaFoldDB" id="A0A6J4RTC7"/>
<protein>
    <recommendedName>
        <fullName evidence="14">NADH-quinone oxidoreductase</fullName>
        <ecNumber evidence="14">7.1.1.-</ecNumber>
    </recommendedName>
</protein>
<evidence type="ECO:0000256" key="15">
    <source>
        <dbReference type="SAM" id="MobiDB-lite"/>
    </source>
</evidence>
<dbReference type="InterPro" id="IPR006963">
    <property type="entry name" value="Mopterin_OxRdtase_4Fe-4S_dom"/>
</dbReference>
<dbReference type="PROSITE" id="PS00642">
    <property type="entry name" value="COMPLEX1_75K_2"/>
    <property type="match status" value="1"/>
</dbReference>
<evidence type="ECO:0000256" key="14">
    <source>
        <dbReference type="RuleBase" id="RU003525"/>
    </source>
</evidence>
<dbReference type="InterPro" id="IPR006656">
    <property type="entry name" value="Mopterin_OxRdtase"/>
</dbReference>
<dbReference type="EMBL" id="CADCVJ010000137">
    <property type="protein sequence ID" value="CAA9475516.1"/>
    <property type="molecule type" value="Genomic_DNA"/>
</dbReference>
<dbReference type="InterPro" id="IPR010228">
    <property type="entry name" value="NADH_UbQ_OxRdtase_Gsu"/>
</dbReference>
<evidence type="ECO:0000256" key="1">
    <source>
        <dbReference type="ARBA" id="ARBA00001966"/>
    </source>
</evidence>
<comment type="cofactor">
    <cofactor evidence="1 14">
        <name>[4Fe-4S] cluster</name>
        <dbReference type="ChEBI" id="CHEBI:49883"/>
    </cofactor>
</comment>
<evidence type="ECO:0000259" key="16">
    <source>
        <dbReference type="PROSITE" id="PS51085"/>
    </source>
</evidence>
<dbReference type="PROSITE" id="PS51669">
    <property type="entry name" value="4FE4S_MOW_BIS_MGD"/>
    <property type="match status" value="1"/>
</dbReference>
<dbReference type="GO" id="GO:0003954">
    <property type="term" value="F:NADH dehydrogenase activity"/>
    <property type="evidence" value="ECO:0007669"/>
    <property type="project" value="TreeGrafter"/>
</dbReference>
<keyword evidence="19" id="KW-0830">Ubiquinone</keyword>
<evidence type="ECO:0000256" key="4">
    <source>
        <dbReference type="ARBA" id="ARBA00022485"/>
    </source>
</evidence>
<evidence type="ECO:0000256" key="7">
    <source>
        <dbReference type="ARBA" id="ARBA00022723"/>
    </source>
</evidence>
<dbReference type="Pfam" id="PF10588">
    <property type="entry name" value="NADH-G_4Fe-4S_3"/>
    <property type="match status" value="1"/>
</dbReference>
<evidence type="ECO:0000259" key="18">
    <source>
        <dbReference type="PROSITE" id="PS51839"/>
    </source>
</evidence>
<comment type="subcellular location">
    <subcellularLocation>
        <location evidence="2">Membrane</location>
    </subcellularLocation>
</comment>
<name>A0A6J4RTC7_9ACTN</name>
<keyword evidence="9 14" id="KW-0408">Iron</keyword>
<dbReference type="SUPFAM" id="SSF53706">
    <property type="entry name" value="Formate dehydrogenase/DMSO reductase, domains 1-3"/>
    <property type="match status" value="1"/>
</dbReference>
<dbReference type="InterPro" id="IPR006657">
    <property type="entry name" value="MoPterin_dinucl-bd_dom"/>
</dbReference>
<keyword evidence="4 14" id="KW-0004">4Fe-4S</keyword>
<evidence type="ECO:0000256" key="5">
    <source>
        <dbReference type="ARBA" id="ARBA00022714"/>
    </source>
</evidence>
<proteinExistence type="inferred from homology"/>
<evidence type="ECO:0000256" key="13">
    <source>
        <dbReference type="ARBA" id="ARBA00047712"/>
    </source>
</evidence>
<evidence type="ECO:0000256" key="12">
    <source>
        <dbReference type="ARBA" id="ARBA00023136"/>
    </source>
</evidence>
<feature type="region of interest" description="Disordered" evidence="15">
    <location>
        <begin position="848"/>
        <end position="878"/>
    </location>
</feature>
<evidence type="ECO:0000313" key="19">
    <source>
        <dbReference type="EMBL" id="CAA9475516.1"/>
    </source>
</evidence>
<dbReference type="InterPro" id="IPR019574">
    <property type="entry name" value="NADH_UbQ_OxRdtase_Gsu_4Fe4S-bd"/>
</dbReference>
<evidence type="ECO:0000259" key="17">
    <source>
        <dbReference type="PROSITE" id="PS51669"/>
    </source>
</evidence>
<dbReference type="GO" id="GO:0051539">
    <property type="term" value="F:4 iron, 4 sulfur cluster binding"/>
    <property type="evidence" value="ECO:0007669"/>
    <property type="project" value="UniProtKB-KW"/>
</dbReference>
<dbReference type="Gene3D" id="3.40.228.10">
    <property type="entry name" value="Dimethylsulfoxide Reductase, domain 2"/>
    <property type="match status" value="1"/>
</dbReference>
<dbReference type="Gene3D" id="2.40.40.20">
    <property type="match status" value="1"/>
</dbReference>
<reference evidence="19" key="1">
    <citation type="submission" date="2020-02" db="EMBL/GenBank/DDBJ databases">
        <authorList>
            <person name="Meier V. D."/>
        </authorList>
    </citation>
    <scope>NUCLEOTIDE SEQUENCE</scope>
    <source>
        <strain evidence="19">AVDCRST_MAG38</strain>
    </source>
</reference>
<dbReference type="GO" id="GO:0048038">
    <property type="term" value="F:quinone binding"/>
    <property type="evidence" value="ECO:0007669"/>
    <property type="project" value="UniProtKB-UniRule"/>
</dbReference>
<comment type="similarity">
    <text evidence="3 14">Belongs to the complex I 75 kDa subunit family.</text>
</comment>
<dbReference type="Pfam" id="PF22117">
    <property type="entry name" value="Fer4_Nqo3"/>
    <property type="match status" value="1"/>
</dbReference>
<dbReference type="Pfam" id="PF00384">
    <property type="entry name" value="Molybdopterin"/>
    <property type="match status" value="1"/>
</dbReference>
<dbReference type="GO" id="GO:0016020">
    <property type="term" value="C:membrane"/>
    <property type="evidence" value="ECO:0007669"/>
    <property type="project" value="UniProtKB-SubCell"/>
</dbReference>
<dbReference type="InterPro" id="IPR050123">
    <property type="entry name" value="Prok_molybdopt-oxidoreductase"/>
</dbReference>
<keyword evidence="11 14" id="KW-0520">NAD</keyword>
<accession>A0A6J4RTC7</accession>
<dbReference type="Pfam" id="PF13510">
    <property type="entry name" value="Fer2_4"/>
    <property type="match status" value="1"/>
</dbReference>
<dbReference type="PANTHER" id="PTHR43105:SF12">
    <property type="entry name" value="NADH-QUINONE OXIDOREDUCTASE SUBUNIT G"/>
    <property type="match status" value="1"/>
</dbReference>
<dbReference type="Gene3D" id="3.40.50.740">
    <property type="match status" value="2"/>
</dbReference>
<dbReference type="NCBIfam" id="TIGR01973">
    <property type="entry name" value="NuoG"/>
    <property type="match status" value="1"/>
</dbReference>
<keyword evidence="10 14" id="KW-0411">Iron-sulfur</keyword>
<dbReference type="Pfam" id="PF04879">
    <property type="entry name" value="Molybdop_Fe4S4"/>
    <property type="match status" value="1"/>
</dbReference>
<keyword evidence="5 14" id="KW-0001">2Fe-2S</keyword>
<evidence type="ECO:0000256" key="10">
    <source>
        <dbReference type="ARBA" id="ARBA00023014"/>
    </source>
</evidence>
<evidence type="ECO:0000256" key="3">
    <source>
        <dbReference type="ARBA" id="ARBA00005404"/>
    </source>
</evidence>
<dbReference type="SMART" id="SM00929">
    <property type="entry name" value="NADH-G_4Fe-4S_3"/>
    <property type="match status" value="1"/>
</dbReference>
<keyword evidence="8 14" id="KW-1278">Translocase</keyword>
<keyword evidence="7 14" id="KW-0479">Metal-binding</keyword>
<dbReference type="GO" id="GO:0043546">
    <property type="term" value="F:molybdopterin cofactor binding"/>
    <property type="evidence" value="ECO:0007669"/>
    <property type="project" value="InterPro"/>
</dbReference>
<feature type="domain" description="4Fe-4S Mo/W bis-MGD-type" evidence="17">
    <location>
        <begin position="224"/>
        <end position="280"/>
    </location>
</feature>
<feature type="domain" description="2Fe-2S ferredoxin-type" evidence="16">
    <location>
        <begin position="7"/>
        <end position="86"/>
    </location>
</feature>
<feature type="domain" description="4Fe-4S His(Cys)3-ligated-type" evidence="18">
    <location>
        <begin position="86"/>
        <end position="125"/>
    </location>
</feature>
<dbReference type="GO" id="GO:0046872">
    <property type="term" value="F:metal ion binding"/>
    <property type="evidence" value="ECO:0007669"/>
    <property type="project" value="UniProtKB-UniRule"/>
</dbReference>
<dbReference type="FunFam" id="3.10.20.740:FF:000004">
    <property type="entry name" value="NADH-quinone oxidoreductase"/>
    <property type="match status" value="1"/>
</dbReference>
<keyword evidence="19" id="KW-0560">Oxidoreductase</keyword>
<evidence type="ECO:0000256" key="8">
    <source>
        <dbReference type="ARBA" id="ARBA00022967"/>
    </source>
</evidence>
<dbReference type="SMART" id="SM00926">
    <property type="entry name" value="Molybdop_Fe4S4"/>
    <property type="match status" value="1"/>
</dbReference>
<dbReference type="PROSITE" id="PS51839">
    <property type="entry name" value="4FE4S_HC3"/>
    <property type="match status" value="1"/>
</dbReference>
<dbReference type="InterPro" id="IPR036010">
    <property type="entry name" value="2Fe-2S_ferredoxin-like_sf"/>
</dbReference>
<keyword evidence="12" id="KW-0472">Membrane</keyword>
<gene>
    <name evidence="19" type="ORF">AVDCRST_MAG38-1635</name>
</gene>
<evidence type="ECO:0000256" key="11">
    <source>
        <dbReference type="ARBA" id="ARBA00023027"/>
    </source>
</evidence>
<keyword evidence="6 14" id="KW-0874">Quinone</keyword>
<dbReference type="Gene3D" id="2.20.25.90">
    <property type="entry name" value="ADC-like domains"/>
    <property type="match status" value="1"/>
</dbReference>
<comment type="catalytic activity">
    <reaction evidence="13 14">
        <text>a quinone + NADH + 5 H(+)(in) = a quinol + NAD(+) + 4 H(+)(out)</text>
        <dbReference type="Rhea" id="RHEA:57888"/>
        <dbReference type="ChEBI" id="CHEBI:15378"/>
        <dbReference type="ChEBI" id="CHEBI:24646"/>
        <dbReference type="ChEBI" id="CHEBI:57540"/>
        <dbReference type="ChEBI" id="CHEBI:57945"/>
        <dbReference type="ChEBI" id="CHEBI:132124"/>
    </reaction>
</comment>
<dbReference type="SUPFAM" id="SSF54862">
    <property type="entry name" value="4Fe-4S ferredoxins"/>
    <property type="match status" value="1"/>
</dbReference>